<evidence type="ECO:0000313" key="2">
    <source>
        <dbReference type="EMBL" id="PLW08641.1"/>
    </source>
</evidence>
<comment type="caution">
    <text evidence="2">The sequence shown here is derived from an EMBL/GenBank/DDBJ whole genome shotgun (WGS) entry which is preliminary data.</text>
</comment>
<gene>
    <name evidence="2" type="ORF">PCANC_25059</name>
</gene>
<keyword evidence="3" id="KW-1185">Reference proteome</keyword>
<feature type="compositionally biased region" description="Pro residues" evidence="1">
    <location>
        <begin position="1"/>
        <end position="10"/>
    </location>
</feature>
<reference evidence="2 3" key="1">
    <citation type="submission" date="2017-11" db="EMBL/GenBank/DDBJ databases">
        <title>De novo assembly and phasing of dikaryotic genomes from two isolates of Puccinia coronata f. sp. avenae, the causal agent of oat crown rust.</title>
        <authorList>
            <person name="Miller M.E."/>
            <person name="Zhang Y."/>
            <person name="Omidvar V."/>
            <person name="Sperschneider J."/>
            <person name="Schwessinger B."/>
            <person name="Raley C."/>
            <person name="Palmer J.M."/>
            <person name="Garnica D."/>
            <person name="Upadhyaya N."/>
            <person name="Rathjen J."/>
            <person name="Taylor J.M."/>
            <person name="Park R.F."/>
            <person name="Dodds P.N."/>
            <person name="Hirsch C.D."/>
            <person name="Kianian S.F."/>
            <person name="Figueroa M."/>
        </authorList>
    </citation>
    <scope>NUCLEOTIDE SEQUENCE [LARGE SCALE GENOMIC DNA]</scope>
    <source>
        <strain evidence="2">12NC29</strain>
    </source>
</reference>
<name>A0A2N5S5X9_9BASI</name>
<sequence length="113" mass="12551">MITLQPPAPPSTEEYSEPSDHARMLSASSPLQSKFSDTQAPAILGPPQRKELVEDCHNYGSLLLDQNDFLGHANISALPSIQFCLWTLWEKFYTDPRIAQPDTPVPQLGKSTE</sequence>
<proteinExistence type="predicted"/>
<evidence type="ECO:0000256" key="1">
    <source>
        <dbReference type="SAM" id="MobiDB-lite"/>
    </source>
</evidence>
<organism evidence="2 3">
    <name type="scientific">Puccinia coronata f. sp. avenae</name>
    <dbReference type="NCBI Taxonomy" id="200324"/>
    <lineage>
        <taxon>Eukaryota</taxon>
        <taxon>Fungi</taxon>
        <taxon>Dikarya</taxon>
        <taxon>Basidiomycota</taxon>
        <taxon>Pucciniomycotina</taxon>
        <taxon>Pucciniomycetes</taxon>
        <taxon>Pucciniales</taxon>
        <taxon>Pucciniaceae</taxon>
        <taxon>Puccinia</taxon>
    </lineage>
</organism>
<dbReference type="AlphaFoldDB" id="A0A2N5S5X9"/>
<protein>
    <submittedName>
        <fullName evidence="2">Uncharacterized protein</fullName>
    </submittedName>
</protein>
<feature type="region of interest" description="Disordered" evidence="1">
    <location>
        <begin position="1"/>
        <end position="31"/>
    </location>
</feature>
<evidence type="ECO:0000313" key="3">
    <source>
        <dbReference type="Proteomes" id="UP000235388"/>
    </source>
</evidence>
<accession>A0A2N5S5X9</accession>
<dbReference type="EMBL" id="PGCJ01001149">
    <property type="protein sequence ID" value="PLW08641.1"/>
    <property type="molecule type" value="Genomic_DNA"/>
</dbReference>
<dbReference type="Proteomes" id="UP000235388">
    <property type="component" value="Unassembled WGS sequence"/>
</dbReference>